<dbReference type="AlphaFoldDB" id="B0TJI7"/>
<accession>B0TJI7</accession>
<dbReference type="Proteomes" id="UP000001317">
    <property type="component" value="Chromosome"/>
</dbReference>
<proteinExistence type="predicted"/>
<dbReference type="RefSeq" id="WP_012277511.1">
    <property type="nucleotide sequence ID" value="NC_010334.1"/>
</dbReference>
<dbReference type="CDD" id="cd03216">
    <property type="entry name" value="ABC_Carb_Monos_I"/>
    <property type="match status" value="1"/>
</dbReference>
<dbReference type="Pfam" id="PF00005">
    <property type="entry name" value="ABC_tran"/>
    <property type="match status" value="1"/>
</dbReference>
<dbReference type="KEGG" id="shl:Shal_2425"/>
<reference evidence="4" key="1">
    <citation type="submission" date="2008-01" db="EMBL/GenBank/DDBJ databases">
        <title>Complete sequence of Shewanella halifaxensis HAW-EB4.</title>
        <authorList>
            <consortium name="US DOE Joint Genome Institute"/>
            <person name="Copeland A."/>
            <person name="Lucas S."/>
            <person name="Lapidus A."/>
            <person name="Glavina del Rio T."/>
            <person name="Dalin E."/>
            <person name="Tice H."/>
            <person name="Bruce D."/>
            <person name="Goodwin L."/>
            <person name="Pitluck S."/>
            <person name="Sims D."/>
            <person name="Brettin T."/>
            <person name="Detter J.C."/>
            <person name="Han C."/>
            <person name="Kuske C.R."/>
            <person name="Schmutz J."/>
            <person name="Larimer F."/>
            <person name="Land M."/>
            <person name="Hauser L."/>
            <person name="Kyrpides N."/>
            <person name="Kim E."/>
            <person name="Zhao J.-S."/>
            <person name="Richardson P."/>
        </authorList>
    </citation>
    <scope>NUCLEOTIDE SEQUENCE [LARGE SCALE GENOMIC DNA]</scope>
    <source>
        <strain evidence="4">HAW-EB4</strain>
    </source>
</reference>
<keyword evidence="1" id="KW-0547">Nucleotide-binding</keyword>
<evidence type="ECO:0000256" key="2">
    <source>
        <dbReference type="ARBA" id="ARBA00022840"/>
    </source>
</evidence>
<dbReference type="InterPro" id="IPR003593">
    <property type="entry name" value="AAA+_ATPase"/>
</dbReference>
<dbReference type="PANTHER" id="PTHR43790:SF8">
    <property type="entry name" value="SUGAR ABC TRANSPORTER ATP-BINDING PROTEIN"/>
    <property type="match status" value="1"/>
</dbReference>
<dbReference type="SUPFAM" id="SSF52540">
    <property type="entry name" value="P-loop containing nucleoside triphosphate hydrolases"/>
    <property type="match status" value="1"/>
</dbReference>
<feature type="domain" description="ABC transporter" evidence="3">
    <location>
        <begin position="10"/>
        <end position="251"/>
    </location>
</feature>
<dbReference type="GO" id="GO:0016887">
    <property type="term" value="F:ATP hydrolysis activity"/>
    <property type="evidence" value="ECO:0007669"/>
    <property type="project" value="InterPro"/>
</dbReference>
<dbReference type="HOGENOM" id="CLU_000604_1_2_6"/>
<organism evidence="4 5">
    <name type="scientific">Shewanella halifaxensis (strain HAW-EB4)</name>
    <dbReference type="NCBI Taxonomy" id="458817"/>
    <lineage>
        <taxon>Bacteria</taxon>
        <taxon>Pseudomonadati</taxon>
        <taxon>Pseudomonadota</taxon>
        <taxon>Gammaproteobacteria</taxon>
        <taxon>Alteromonadales</taxon>
        <taxon>Shewanellaceae</taxon>
        <taxon>Shewanella</taxon>
    </lineage>
</organism>
<gene>
    <name evidence="4" type="ordered locus">Shal_2425</name>
</gene>
<dbReference type="STRING" id="458817.Shal_2425"/>
<evidence type="ECO:0000313" key="4">
    <source>
        <dbReference type="EMBL" id="ABZ76983.1"/>
    </source>
</evidence>
<protein>
    <submittedName>
        <fullName evidence="4">ABC transporter related</fullName>
    </submittedName>
</protein>
<dbReference type="SMART" id="SM00382">
    <property type="entry name" value="AAA"/>
    <property type="match status" value="1"/>
</dbReference>
<dbReference type="PROSITE" id="PS50893">
    <property type="entry name" value="ABC_TRANSPORTER_2"/>
    <property type="match status" value="1"/>
</dbReference>
<evidence type="ECO:0000259" key="3">
    <source>
        <dbReference type="PROSITE" id="PS50893"/>
    </source>
</evidence>
<evidence type="ECO:0000313" key="5">
    <source>
        <dbReference type="Proteomes" id="UP000001317"/>
    </source>
</evidence>
<dbReference type="eggNOG" id="COG1129">
    <property type="taxonomic scope" value="Bacteria"/>
</dbReference>
<evidence type="ECO:0000256" key="1">
    <source>
        <dbReference type="ARBA" id="ARBA00022741"/>
    </source>
</evidence>
<dbReference type="GO" id="GO:0005524">
    <property type="term" value="F:ATP binding"/>
    <property type="evidence" value="ECO:0007669"/>
    <property type="project" value="UniProtKB-KW"/>
</dbReference>
<dbReference type="PANTHER" id="PTHR43790">
    <property type="entry name" value="CARBOHYDRATE TRANSPORT ATP-BINDING PROTEIN MG119-RELATED"/>
    <property type="match status" value="1"/>
</dbReference>
<keyword evidence="5" id="KW-1185">Reference proteome</keyword>
<name>B0TJI7_SHEHH</name>
<dbReference type="Gene3D" id="3.40.50.300">
    <property type="entry name" value="P-loop containing nucleotide triphosphate hydrolases"/>
    <property type="match status" value="1"/>
</dbReference>
<dbReference type="InterPro" id="IPR003439">
    <property type="entry name" value="ABC_transporter-like_ATP-bd"/>
</dbReference>
<dbReference type="EMBL" id="CP000931">
    <property type="protein sequence ID" value="ABZ76983.1"/>
    <property type="molecule type" value="Genomic_DNA"/>
</dbReference>
<sequence>MAGSALEMVLELKGLNKQYGPVDALKNISLAIQPGEVVALLGDNGAGKSTLIKVISGAEAFCSGSLSIMGKTVSAKGYCVQKARQLGIETVYQSGSLGEQQSVWRNLFLGRHLHNRFGFIDHKEERKQAKALLERLEFNGIGANVDTPAQLLSGGERQGLAIGRAMLFGAKLVILDEPTTALSLGEVDKVLKFIEKLKSQDSACLLITHNMNDAYRVADRFVVMDRGSIIAQYHKSDISQAGLQQALLDAVGGGQ</sequence>
<keyword evidence="2" id="KW-0067">ATP-binding</keyword>
<dbReference type="InterPro" id="IPR027417">
    <property type="entry name" value="P-loop_NTPase"/>
</dbReference>
<dbReference type="InterPro" id="IPR050107">
    <property type="entry name" value="ABC_carbohydrate_import_ATPase"/>
</dbReference>